<feature type="non-terminal residue" evidence="1">
    <location>
        <position position="1"/>
    </location>
</feature>
<comment type="caution">
    <text evidence="1">The sequence shown here is derived from an EMBL/GenBank/DDBJ whole genome shotgun (WGS) entry which is preliminary data.</text>
</comment>
<keyword evidence="2" id="KW-1185">Reference proteome</keyword>
<proteinExistence type="predicted"/>
<protein>
    <submittedName>
        <fullName evidence="1">Uncharacterized protein</fullName>
    </submittedName>
</protein>
<dbReference type="Proteomes" id="UP000730482">
    <property type="component" value="Unassembled WGS sequence"/>
</dbReference>
<organism evidence="1 2">
    <name type="scientific">Catenulispora pinistramenti</name>
    <dbReference type="NCBI Taxonomy" id="2705254"/>
    <lineage>
        <taxon>Bacteria</taxon>
        <taxon>Bacillati</taxon>
        <taxon>Actinomycetota</taxon>
        <taxon>Actinomycetes</taxon>
        <taxon>Catenulisporales</taxon>
        <taxon>Catenulisporaceae</taxon>
        <taxon>Catenulispora</taxon>
    </lineage>
</organism>
<accession>A0ABS5L3F2</accession>
<name>A0ABS5L3F2_9ACTN</name>
<evidence type="ECO:0000313" key="2">
    <source>
        <dbReference type="Proteomes" id="UP000730482"/>
    </source>
</evidence>
<evidence type="ECO:0000313" key="1">
    <source>
        <dbReference type="EMBL" id="MBS2552645.1"/>
    </source>
</evidence>
<dbReference type="EMBL" id="JAAFYZ010000201">
    <property type="protein sequence ID" value="MBS2552645.1"/>
    <property type="molecule type" value="Genomic_DNA"/>
</dbReference>
<gene>
    <name evidence="1" type="ORF">KGQ19_37895</name>
</gene>
<sequence length="155" mass="15309">VGELVGGAVGAWPDDGAEGEGWVRLGCGCEGCGDEIEVDDVRTLNGAGLELLVDAAVEEAAELDGVAGESDEVVLVGAVTLTKPGAAPLLDPGASGATRFGAPSSSVVPEPAGPPCRIPGATKANAAMAAVDRLPMAIGAGRSGLNGLRPRWRAL</sequence>
<reference evidence="1 2" key="1">
    <citation type="submission" date="2020-02" db="EMBL/GenBank/DDBJ databases">
        <title>Acidophilic actinobacteria isolated from forest soil.</title>
        <authorList>
            <person name="Golinska P."/>
        </authorList>
    </citation>
    <scope>NUCLEOTIDE SEQUENCE [LARGE SCALE GENOMIC DNA]</scope>
    <source>
        <strain evidence="1 2">NL8</strain>
    </source>
</reference>